<feature type="signal peptide" evidence="1">
    <location>
        <begin position="1"/>
        <end position="36"/>
    </location>
</feature>
<dbReference type="Proteomes" id="UP000323505">
    <property type="component" value="Unassembled WGS sequence"/>
</dbReference>
<name>A0A5D3FTL2_9ACTN</name>
<reference evidence="3 4" key="1">
    <citation type="submission" date="2019-08" db="EMBL/GenBank/DDBJ databases">
        <title>Actinomadura sp. nov. CYP1-5 isolated from mountain soil.</title>
        <authorList>
            <person name="Songsumanus A."/>
            <person name="Kuncharoen N."/>
            <person name="Kudo T."/>
            <person name="Yuki M."/>
            <person name="Igarashi Y."/>
            <person name="Tanasupawat S."/>
        </authorList>
    </citation>
    <scope>NUCLEOTIDE SEQUENCE [LARGE SCALE GENOMIC DNA]</scope>
    <source>
        <strain evidence="3 4">CYP1-5</strain>
    </source>
</reference>
<keyword evidence="4" id="KW-1185">Reference proteome</keyword>
<gene>
    <name evidence="3" type="ORF">FXF68_13440</name>
</gene>
<keyword evidence="1" id="KW-0732">Signal</keyword>
<evidence type="ECO:0000313" key="4">
    <source>
        <dbReference type="Proteomes" id="UP000323505"/>
    </source>
</evidence>
<dbReference type="AlphaFoldDB" id="A0A5D3FTL2"/>
<dbReference type="InterPro" id="IPR058502">
    <property type="entry name" value="PLL-like_beta-prop"/>
</dbReference>
<proteinExistence type="predicted"/>
<feature type="domain" description="PLL-like beta propeller" evidence="2">
    <location>
        <begin position="70"/>
        <end position="271"/>
    </location>
</feature>
<feature type="chain" id="PRO_5038515655" description="PLL-like beta propeller domain-containing protein" evidence="1">
    <location>
        <begin position="37"/>
        <end position="380"/>
    </location>
</feature>
<dbReference type="EMBL" id="VSRQ01000002">
    <property type="protein sequence ID" value="TYK51402.1"/>
    <property type="molecule type" value="Genomic_DNA"/>
</dbReference>
<accession>A0A5D3FTL2</accession>
<evidence type="ECO:0000259" key="2">
    <source>
        <dbReference type="Pfam" id="PF26607"/>
    </source>
</evidence>
<dbReference type="RefSeq" id="WP_148759228.1">
    <property type="nucleotide sequence ID" value="NZ_VSRQ01000002.1"/>
</dbReference>
<sequence>MQRSSWLRRAVRAGVALVAVTSALPLTLSAAGAATAAVPSAAPPAYAADLPDLSTPQVAYDRLANQTAQGVAVRGTDGALLYAARSGSGFAALQSLGGFIVGDPSAVATSNGTDLFVRGGDNQVYANHVAPSGAVTGYSVLSGLTVTGEIESIVPADEPTGTVRIFARGPEGAVWTNVRRNGSWVGWSSLGGFITSDITAGRLIGPIGGNVRIFVRGGDNRVYLNQISPTGASGFQAVDNMRVTSNIAIRDSDPINALAIFARGEDNRVYTRDLFTGTPWKPLDGVTATSDIAVTSRALYVRGGDNAVYVNPQNSGNGAYTGFQRVDGAVTGNPTAFTLQPNGGPLTQYLLARQPNSTLAFTTGGPPFGGYTPVSGPTID</sequence>
<organism evidence="3 4">
    <name type="scientific">Actinomadura decatromicini</name>
    <dbReference type="NCBI Taxonomy" id="2604572"/>
    <lineage>
        <taxon>Bacteria</taxon>
        <taxon>Bacillati</taxon>
        <taxon>Actinomycetota</taxon>
        <taxon>Actinomycetes</taxon>
        <taxon>Streptosporangiales</taxon>
        <taxon>Thermomonosporaceae</taxon>
        <taxon>Actinomadura</taxon>
    </lineage>
</organism>
<evidence type="ECO:0000256" key="1">
    <source>
        <dbReference type="SAM" id="SignalP"/>
    </source>
</evidence>
<dbReference type="SUPFAM" id="SSF89372">
    <property type="entry name" value="Fucose-specific lectin"/>
    <property type="match status" value="2"/>
</dbReference>
<evidence type="ECO:0000313" key="3">
    <source>
        <dbReference type="EMBL" id="TYK51402.1"/>
    </source>
</evidence>
<dbReference type="Gene3D" id="2.120.10.70">
    <property type="entry name" value="Fucose-specific lectin"/>
    <property type="match status" value="1"/>
</dbReference>
<comment type="caution">
    <text evidence="3">The sequence shown here is derived from an EMBL/GenBank/DDBJ whole genome shotgun (WGS) entry which is preliminary data.</text>
</comment>
<protein>
    <recommendedName>
        <fullName evidence="2">PLL-like beta propeller domain-containing protein</fullName>
    </recommendedName>
</protein>
<dbReference type="Pfam" id="PF26607">
    <property type="entry name" value="DUF8189"/>
    <property type="match status" value="1"/>
</dbReference>